<keyword evidence="5" id="KW-1185">Reference proteome</keyword>
<evidence type="ECO:0000256" key="2">
    <source>
        <dbReference type="SAM" id="Phobius"/>
    </source>
</evidence>
<dbReference type="InterPro" id="IPR000792">
    <property type="entry name" value="Tscrpt_reg_LuxR_C"/>
</dbReference>
<proteinExistence type="predicted"/>
<dbReference type="InterPro" id="IPR016032">
    <property type="entry name" value="Sig_transdc_resp-reg_C-effctor"/>
</dbReference>
<name>A0A8J2VB46_9FLAO</name>
<dbReference type="GO" id="GO:0006355">
    <property type="term" value="P:regulation of DNA-templated transcription"/>
    <property type="evidence" value="ECO:0007669"/>
    <property type="project" value="InterPro"/>
</dbReference>
<dbReference type="AlphaFoldDB" id="A0A8J2VB46"/>
<keyword evidence="1" id="KW-0175">Coiled coil</keyword>
<reference evidence="4" key="1">
    <citation type="journal article" date="2014" name="Int. J. Syst. Evol. Microbiol.">
        <title>Complete genome sequence of Corynebacterium casei LMG S-19264T (=DSM 44701T), isolated from a smear-ripened cheese.</title>
        <authorList>
            <consortium name="US DOE Joint Genome Institute (JGI-PGF)"/>
            <person name="Walter F."/>
            <person name="Albersmeier A."/>
            <person name="Kalinowski J."/>
            <person name="Ruckert C."/>
        </authorList>
    </citation>
    <scope>NUCLEOTIDE SEQUENCE</scope>
    <source>
        <strain evidence="4">CGMCC 1.12924</strain>
    </source>
</reference>
<sequence>MFIGLQGVCQEKQLLNKPYNEKYPLIGEFYSGILDLEDSLKVKNRVNSITDQARAHQDLELELEMELLWAYYLTKQKTTRDAGMHALRVLFHKSGEEGIAHIRIRALRVLAECYWNDFENYERAFEVYLQMEEALQEVTAEVYPDKLMDLNRIALAYYYFQDYRPAISILKEAVDIEETQFNSLHKANALNTLGLCYQKLEEFEASNRNFRALLELQIPETVEVWEPIAKGNLGYNHFLKKEFDAAEPMLLYDTQQAEQAEDYGLAAGALIPLAEIALLKNKLKDAEAYAYKARRYIALSGQTDRLRLLYPVLAKLTVKTRKMEQAMAYLDSAVWAQNNYHQKFSGLKLVRAEQKINRQENNLKLTAFNLERHQILQERNRILFFLAVVFVLVITVYLYFRDKHQKRMKVLQRAERNLQKAQQDLEAAGNQLKRYAQSSIQKNNYIKQLEQSTQQDDTRRVLNQLKKTTILTDDDWNRFQELFEKAHPGFIHQLKTHYHQLSQTEIRLLVLSRLLFTTKEMAAALGVSVNAIQVTRHRIRKKLGLEADVKLEFLISSL</sequence>
<evidence type="ECO:0000256" key="1">
    <source>
        <dbReference type="SAM" id="Coils"/>
    </source>
</evidence>
<feature type="domain" description="HTH luxR-type" evidence="3">
    <location>
        <begin position="498"/>
        <end position="555"/>
    </location>
</feature>
<dbReference type="Gene3D" id="1.10.10.10">
    <property type="entry name" value="Winged helix-like DNA-binding domain superfamily/Winged helix DNA-binding domain"/>
    <property type="match status" value="1"/>
</dbReference>
<evidence type="ECO:0000313" key="5">
    <source>
        <dbReference type="Proteomes" id="UP000652231"/>
    </source>
</evidence>
<evidence type="ECO:0000313" key="4">
    <source>
        <dbReference type="EMBL" id="GGE00437.1"/>
    </source>
</evidence>
<keyword evidence="2" id="KW-1133">Transmembrane helix</keyword>
<dbReference type="GO" id="GO:0003677">
    <property type="term" value="F:DNA binding"/>
    <property type="evidence" value="ECO:0007669"/>
    <property type="project" value="InterPro"/>
</dbReference>
<dbReference type="SUPFAM" id="SSF46894">
    <property type="entry name" value="C-terminal effector domain of the bipartite response regulators"/>
    <property type="match status" value="1"/>
</dbReference>
<evidence type="ECO:0000259" key="3">
    <source>
        <dbReference type="SMART" id="SM00421"/>
    </source>
</evidence>
<dbReference type="SMART" id="SM00421">
    <property type="entry name" value="HTH_LUXR"/>
    <property type="match status" value="1"/>
</dbReference>
<organism evidence="4 5">
    <name type="scientific">Planktosalinus lacus</name>
    <dbReference type="NCBI Taxonomy" id="1526573"/>
    <lineage>
        <taxon>Bacteria</taxon>
        <taxon>Pseudomonadati</taxon>
        <taxon>Bacteroidota</taxon>
        <taxon>Flavobacteriia</taxon>
        <taxon>Flavobacteriales</taxon>
        <taxon>Flavobacteriaceae</taxon>
        <taxon>Planktosalinus</taxon>
    </lineage>
</organism>
<keyword evidence="2" id="KW-0472">Membrane</keyword>
<comment type="caution">
    <text evidence="4">The sequence shown here is derived from an EMBL/GenBank/DDBJ whole genome shotgun (WGS) entry which is preliminary data.</text>
</comment>
<dbReference type="Proteomes" id="UP000652231">
    <property type="component" value="Unassembled WGS sequence"/>
</dbReference>
<dbReference type="InterPro" id="IPR036388">
    <property type="entry name" value="WH-like_DNA-bd_sf"/>
</dbReference>
<gene>
    <name evidence="4" type="ORF">GCM10011312_24890</name>
</gene>
<protein>
    <recommendedName>
        <fullName evidence="3">HTH luxR-type domain-containing protein</fullName>
    </recommendedName>
</protein>
<feature type="coiled-coil region" evidence="1">
    <location>
        <begin position="401"/>
        <end position="438"/>
    </location>
</feature>
<feature type="transmembrane region" description="Helical" evidence="2">
    <location>
        <begin position="382"/>
        <end position="400"/>
    </location>
</feature>
<dbReference type="SUPFAM" id="SSF48452">
    <property type="entry name" value="TPR-like"/>
    <property type="match status" value="1"/>
</dbReference>
<dbReference type="Gene3D" id="1.25.40.10">
    <property type="entry name" value="Tetratricopeptide repeat domain"/>
    <property type="match status" value="1"/>
</dbReference>
<keyword evidence="2" id="KW-0812">Transmembrane</keyword>
<reference evidence="4" key="2">
    <citation type="submission" date="2020-09" db="EMBL/GenBank/DDBJ databases">
        <authorList>
            <person name="Sun Q."/>
            <person name="Zhou Y."/>
        </authorList>
    </citation>
    <scope>NUCLEOTIDE SEQUENCE</scope>
    <source>
        <strain evidence="4">CGMCC 1.12924</strain>
    </source>
</reference>
<accession>A0A8J2VB46</accession>
<dbReference type="EMBL" id="BMGK01000012">
    <property type="protein sequence ID" value="GGE00437.1"/>
    <property type="molecule type" value="Genomic_DNA"/>
</dbReference>
<dbReference type="InterPro" id="IPR011990">
    <property type="entry name" value="TPR-like_helical_dom_sf"/>
</dbReference>